<dbReference type="STRING" id="1656094.BFC18_18145"/>
<dbReference type="AlphaFoldDB" id="A0A1E7Z717"/>
<dbReference type="OrthoDB" id="9802793at2"/>
<dbReference type="InterPro" id="IPR006680">
    <property type="entry name" value="Amidohydro-rel"/>
</dbReference>
<dbReference type="PANTHER" id="PTHR43135">
    <property type="entry name" value="ALPHA-D-RIBOSE 1-METHYLPHOSPHONATE 5-TRIPHOSPHATE DIPHOSPHATASE"/>
    <property type="match status" value="1"/>
</dbReference>
<dbReference type="RefSeq" id="WP_070126789.1">
    <property type="nucleotide sequence ID" value="NZ_MDHN01000040.1"/>
</dbReference>
<dbReference type="Gene3D" id="2.30.40.10">
    <property type="entry name" value="Urease, subunit C, domain 1"/>
    <property type="match status" value="1"/>
</dbReference>
<comment type="caution">
    <text evidence="3">The sequence shown here is derived from an EMBL/GenBank/DDBJ whole genome shotgun (WGS) entry which is preliminary data.</text>
</comment>
<evidence type="ECO:0000259" key="2">
    <source>
        <dbReference type="Pfam" id="PF01979"/>
    </source>
</evidence>
<dbReference type="InterPro" id="IPR032466">
    <property type="entry name" value="Metal_Hydrolase"/>
</dbReference>
<keyword evidence="1" id="KW-0732">Signal</keyword>
<dbReference type="Gene3D" id="3.20.20.140">
    <property type="entry name" value="Metal-dependent hydrolases"/>
    <property type="match status" value="1"/>
</dbReference>
<dbReference type="Proteomes" id="UP000175691">
    <property type="component" value="Unassembled WGS sequence"/>
</dbReference>
<keyword evidence="4" id="KW-1185">Reference proteome</keyword>
<organism evidence="3 4">
    <name type="scientific">Alteromonas confluentis</name>
    <dbReference type="NCBI Taxonomy" id="1656094"/>
    <lineage>
        <taxon>Bacteria</taxon>
        <taxon>Pseudomonadati</taxon>
        <taxon>Pseudomonadota</taxon>
        <taxon>Gammaproteobacteria</taxon>
        <taxon>Alteromonadales</taxon>
        <taxon>Alteromonadaceae</taxon>
        <taxon>Alteromonas/Salinimonas group</taxon>
        <taxon>Alteromonas</taxon>
    </lineage>
</organism>
<keyword evidence="3" id="KW-0378">Hydrolase</keyword>
<name>A0A1E7Z717_9ALTE</name>
<gene>
    <name evidence="3" type="ORF">BFC18_18145</name>
</gene>
<dbReference type="Pfam" id="PF01979">
    <property type="entry name" value="Amidohydro_1"/>
    <property type="match status" value="1"/>
</dbReference>
<reference evidence="3 4" key="1">
    <citation type="submission" date="2016-08" db="EMBL/GenBank/DDBJ databases">
        <authorList>
            <person name="Seilhamer J.J."/>
        </authorList>
    </citation>
    <scope>NUCLEOTIDE SEQUENCE [LARGE SCALE GENOMIC DNA]</scope>
    <source>
        <strain evidence="3 4">KCTC 42603</strain>
    </source>
</reference>
<dbReference type="InterPro" id="IPR011059">
    <property type="entry name" value="Metal-dep_hydrolase_composite"/>
</dbReference>
<feature type="chain" id="PRO_5009209422" evidence="1">
    <location>
        <begin position="25"/>
        <end position="431"/>
    </location>
</feature>
<dbReference type="SUPFAM" id="SSF51556">
    <property type="entry name" value="Metallo-dependent hydrolases"/>
    <property type="match status" value="1"/>
</dbReference>
<evidence type="ECO:0000313" key="4">
    <source>
        <dbReference type="Proteomes" id="UP000175691"/>
    </source>
</evidence>
<evidence type="ECO:0000256" key="1">
    <source>
        <dbReference type="SAM" id="SignalP"/>
    </source>
</evidence>
<sequence>MKRLLSLAIATALSSTVMSTSVLAENIAIVGGKVITQTKQGTLESGTVLIKDGAIEKVSSGTNVPSGYTKVDASGKVVTPGFVGALTSLGLVEVASWAGEVDSSASSTKVSTTGAALDVTYAINPDSTLIDVSRIEGVTSAATTIANTDLMFHGQGAVIGLDDDADILKDKAFMVVNMDGASADSHGGSRAVLWVTLEALIDEVASTKKIPSLTSGWDGMNARADIKALKGVLEGDIPLFIEADRAADIRQVLAFKKRHPDISIVLLHGVEAWRVADQLAKANIPVILDPQLNLPGNFEQLGATLHNAERLEKAGVKVAIGMETHNIRLAAQHAGNAVANGLSYEGGIASLTSVPAMILGVDNQVGSLAPGKRADVVIWSGDPLEVTEAAEQVYIEGEAIDMSSRQTKLRDRYMALKDVSASKTSHYVKPQ</sequence>
<protein>
    <submittedName>
        <fullName evidence="3">Amidohydrolase</fullName>
    </submittedName>
</protein>
<proteinExistence type="predicted"/>
<accession>A0A1E7Z717</accession>
<dbReference type="PANTHER" id="PTHR43135:SF3">
    <property type="entry name" value="ALPHA-D-RIBOSE 1-METHYLPHOSPHONATE 5-TRIPHOSPHATE DIPHOSPHATASE"/>
    <property type="match status" value="1"/>
</dbReference>
<evidence type="ECO:0000313" key="3">
    <source>
        <dbReference type="EMBL" id="OFC69343.1"/>
    </source>
</evidence>
<feature type="domain" description="Amidohydrolase-related" evidence="2">
    <location>
        <begin position="264"/>
        <end position="385"/>
    </location>
</feature>
<feature type="signal peptide" evidence="1">
    <location>
        <begin position="1"/>
        <end position="24"/>
    </location>
</feature>
<dbReference type="SUPFAM" id="SSF51338">
    <property type="entry name" value="Composite domain of metallo-dependent hydrolases"/>
    <property type="match status" value="1"/>
</dbReference>
<dbReference type="InterPro" id="IPR051781">
    <property type="entry name" value="Metallo-dep_Hydrolase"/>
</dbReference>
<dbReference type="EMBL" id="MDHN01000040">
    <property type="protein sequence ID" value="OFC69343.1"/>
    <property type="molecule type" value="Genomic_DNA"/>
</dbReference>
<dbReference type="GO" id="GO:0016810">
    <property type="term" value="F:hydrolase activity, acting on carbon-nitrogen (but not peptide) bonds"/>
    <property type="evidence" value="ECO:0007669"/>
    <property type="project" value="InterPro"/>
</dbReference>